<name>A0A8F9TSW9_9BACT</name>
<gene>
    <name evidence="1" type="ORF">K0B96_09220</name>
</gene>
<dbReference type="KEGG" id="ole:K0B96_09220"/>
<accession>A0A8F9TSW9</accession>
<dbReference type="Pfam" id="PF14907">
    <property type="entry name" value="NTP_transf_5"/>
    <property type="match status" value="1"/>
</dbReference>
<evidence type="ECO:0000313" key="1">
    <source>
        <dbReference type="EMBL" id="QYM77510.1"/>
    </source>
</evidence>
<dbReference type="EMBL" id="CP080507">
    <property type="protein sequence ID" value="QYM77510.1"/>
    <property type="molecule type" value="Genomic_DNA"/>
</dbReference>
<reference evidence="1" key="1">
    <citation type="submission" date="2021-08" db="EMBL/GenBank/DDBJ databases">
        <title>Genome of a novel bacterium of the phylum Verrucomicrobia, Oleiharenicola sp. KSB-15.</title>
        <authorList>
            <person name="Chung J.-H."/>
            <person name="Ahn J.-H."/>
            <person name="Yoon Y."/>
            <person name="Kim D.-Y."/>
            <person name="An S.-H."/>
            <person name="Park I."/>
            <person name="Yeon J."/>
        </authorList>
    </citation>
    <scope>NUCLEOTIDE SEQUENCE</scope>
    <source>
        <strain evidence="1">KSB-15</strain>
    </source>
</reference>
<protein>
    <submittedName>
        <fullName evidence="1">Nucleotidyltransferase family protein</fullName>
    </submittedName>
</protein>
<evidence type="ECO:0000313" key="2">
    <source>
        <dbReference type="Proteomes" id="UP000825051"/>
    </source>
</evidence>
<organism evidence="1 2">
    <name type="scientific">Horticoccus luteus</name>
    <dbReference type="NCBI Taxonomy" id="2862869"/>
    <lineage>
        <taxon>Bacteria</taxon>
        <taxon>Pseudomonadati</taxon>
        <taxon>Verrucomicrobiota</taxon>
        <taxon>Opitutia</taxon>
        <taxon>Opitutales</taxon>
        <taxon>Opitutaceae</taxon>
        <taxon>Horticoccus</taxon>
    </lineage>
</organism>
<dbReference type="Proteomes" id="UP000825051">
    <property type="component" value="Chromosome"/>
</dbReference>
<proteinExistence type="predicted"/>
<dbReference type="InterPro" id="IPR039498">
    <property type="entry name" value="NTP_transf_5"/>
</dbReference>
<sequence length="385" mass="44045">MSHRKLKLRRLRPVEQLFCHCLADAPLGAGTDEVSDDELWEFACREDAQSIVGRRFAMEETRGAPRWQEAVARVRGTLTLYLQQLDRVATALATEGIPLIALKNSGIARGLFPDLAGCPMGDIDVLVSPGDFRRAHEVMKRLGFELGNRSPFEMSDIEEAEQHGGAEYTFELADGSTLWFELQWRPVAGRWIRPEQEPEADELIANSVSITGTDVRLLGPEDNLLQVCLHTAKHTFVRAPGFRLHTDVDRIARRCTIDWDQFCARVERIGVRTAVYLSLLIPKELLGTPVPCDVLERLNFAPRKHRIMLRWLEKVGWFNPNQKKWGKLGYIVFNFLLYDDVSGVVRAVFPDQTWMQERYGITSRWSLPWCYARRIADLLLKRAKT</sequence>
<dbReference type="AlphaFoldDB" id="A0A8F9TSW9"/>
<keyword evidence="2" id="KW-1185">Reference proteome</keyword>
<dbReference type="RefSeq" id="WP_220160615.1">
    <property type="nucleotide sequence ID" value="NZ_CP080507.1"/>
</dbReference>